<dbReference type="EMBL" id="NEFY01000019">
    <property type="protein sequence ID" value="OZC34933.1"/>
    <property type="molecule type" value="Genomic_DNA"/>
</dbReference>
<evidence type="ECO:0000313" key="1">
    <source>
        <dbReference type="EMBL" id="OZC34933.1"/>
    </source>
</evidence>
<reference evidence="1 2" key="1">
    <citation type="submission" date="2017-06" db="EMBL/GenBank/DDBJ databases">
        <title>Draft genome sequence of the halophilic bacterium Marinobacter vinifirmus FB1.</title>
        <authorList>
            <person name="Stepanov V.G."/>
            <person name="Roberts D.J."/>
            <person name="Fox G.E."/>
        </authorList>
    </citation>
    <scope>NUCLEOTIDE SEQUENCE [LARGE SCALE GENOMIC DNA]</scope>
    <source>
        <strain evidence="1 2">FB1</strain>
    </source>
</reference>
<dbReference type="RefSeq" id="WP_094625884.1">
    <property type="nucleotide sequence ID" value="NZ_NEFY01000019.1"/>
</dbReference>
<evidence type="ECO:0000313" key="2">
    <source>
        <dbReference type="Proteomes" id="UP000216984"/>
    </source>
</evidence>
<name>A0A7Z1DRZ3_9GAMM</name>
<accession>A0A7Z1DRZ3</accession>
<dbReference type="AlphaFoldDB" id="A0A7Z1DRZ3"/>
<protein>
    <submittedName>
        <fullName evidence="1">Uncharacterized protein</fullName>
    </submittedName>
</protein>
<keyword evidence="2" id="KW-1185">Reference proteome</keyword>
<proteinExistence type="predicted"/>
<dbReference type="Proteomes" id="UP000216984">
    <property type="component" value="Unassembled WGS sequence"/>
</dbReference>
<organism evidence="1 2">
    <name type="scientific">Marinobacter vinifirmus</name>
    <dbReference type="NCBI Taxonomy" id="355591"/>
    <lineage>
        <taxon>Bacteria</taxon>
        <taxon>Pseudomonadati</taxon>
        <taxon>Pseudomonadota</taxon>
        <taxon>Gammaproteobacteria</taxon>
        <taxon>Pseudomonadales</taxon>
        <taxon>Marinobacteraceae</taxon>
        <taxon>Marinobacter</taxon>
    </lineage>
</organism>
<gene>
    <name evidence="1" type="ORF">B9Q17_00080</name>
</gene>
<sequence>MKTQVVRRDEAVAELATWDYKGHLYTEAAVLLKVGTEGVMVGILSYTDLETVLVPDSYAPFYKNYCQAMSAFGALFGDN</sequence>
<comment type="caution">
    <text evidence="1">The sequence shown here is derived from an EMBL/GenBank/DDBJ whole genome shotgun (WGS) entry which is preliminary data.</text>
</comment>